<evidence type="ECO:0000313" key="3">
    <source>
        <dbReference type="Proteomes" id="UP000037269"/>
    </source>
</evidence>
<dbReference type="PATRIC" id="fig|47500.8.peg.5187"/>
<dbReference type="GO" id="GO:0003677">
    <property type="term" value="F:DNA binding"/>
    <property type="evidence" value="ECO:0007669"/>
    <property type="project" value="InterPro"/>
</dbReference>
<sequence>MLNVRVAILNSAQGVKKQKGMKKMRNCKKKRGDKNPVRLTPEGYSKIVQERERILKERLLNIRAEIQKAKGFEKEALEREKDFLLHRVLFLGQLINNCKIIEPTPIDLSKVSTCELHAELVKREGVREIIVTPEESLPMTKWEENGRWTPFPAVQGPARILINED</sequence>
<evidence type="ECO:0000313" key="2">
    <source>
        <dbReference type="EMBL" id="SDJ77492.1"/>
    </source>
</evidence>
<dbReference type="Proteomes" id="UP000182836">
    <property type="component" value="Unassembled WGS sequence"/>
</dbReference>
<dbReference type="InterPro" id="IPR047901">
    <property type="entry name" value="BC1881-like"/>
</dbReference>
<keyword evidence="3" id="KW-1185">Reference proteome</keyword>
<dbReference type="GO" id="GO:0032784">
    <property type="term" value="P:regulation of DNA-templated transcription elongation"/>
    <property type="evidence" value="ECO:0007669"/>
    <property type="project" value="InterPro"/>
</dbReference>
<dbReference type="NCBIfam" id="NF033495">
    <property type="entry name" value="phage_BC1881"/>
    <property type="match status" value="1"/>
</dbReference>
<protein>
    <submittedName>
        <fullName evidence="1">Uncharacterized protein</fullName>
    </submittedName>
</protein>
<dbReference type="AlphaFoldDB" id="A0A0D1Y188"/>
<dbReference type="Proteomes" id="UP000037269">
    <property type="component" value="Unassembled WGS sequence"/>
</dbReference>
<reference evidence="2 4" key="2">
    <citation type="submission" date="2016-10" db="EMBL/GenBank/DDBJ databases">
        <authorList>
            <person name="de Groot N.N."/>
        </authorList>
    </citation>
    <scope>NUCLEOTIDE SEQUENCE [LARGE SCALE GENOMIC DNA]</scope>
    <source>
        <strain evidence="2 4">DSM 2895</strain>
    </source>
</reference>
<dbReference type="RefSeq" id="WP_043063245.1">
    <property type="nucleotide sequence ID" value="NZ_LGUG01000012.1"/>
</dbReference>
<gene>
    <name evidence="1" type="ORF">AF333_28930</name>
    <name evidence="2" type="ORF">SAMN04487909_12843</name>
</gene>
<name>A0A0D1Y188_ANEMI</name>
<evidence type="ECO:0000313" key="1">
    <source>
        <dbReference type="EMBL" id="KON90506.1"/>
    </source>
</evidence>
<dbReference type="EMBL" id="LGUG01000012">
    <property type="protein sequence ID" value="KON90506.1"/>
    <property type="molecule type" value="Genomic_DNA"/>
</dbReference>
<reference evidence="1 3" key="1">
    <citation type="submission" date="2015-07" db="EMBL/GenBank/DDBJ databases">
        <title>Fjat-14205 dsm 2895.</title>
        <authorList>
            <person name="Liu B."/>
            <person name="Wang J."/>
            <person name="Zhu Y."/>
            <person name="Liu G."/>
            <person name="Chen Q."/>
            <person name="Chen Z."/>
            <person name="Lan J."/>
            <person name="Che J."/>
            <person name="Ge C."/>
            <person name="Shi H."/>
            <person name="Pan Z."/>
            <person name="Liu X."/>
        </authorList>
    </citation>
    <scope>NUCLEOTIDE SEQUENCE [LARGE SCALE GENOMIC DNA]</scope>
    <source>
        <strain evidence="1 3">DSM 2895</strain>
    </source>
</reference>
<dbReference type="InterPro" id="IPR036805">
    <property type="entry name" value="Tscrpt_elong_fac_GreA/B_N_sf"/>
</dbReference>
<evidence type="ECO:0000313" key="4">
    <source>
        <dbReference type="Proteomes" id="UP000182836"/>
    </source>
</evidence>
<proteinExistence type="predicted"/>
<dbReference type="STRING" id="47500.AF333_28930"/>
<accession>A0A0D1Y188</accession>
<dbReference type="EMBL" id="FNED01000028">
    <property type="protein sequence ID" value="SDJ77492.1"/>
    <property type="molecule type" value="Genomic_DNA"/>
</dbReference>
<dbReference type="GeneID" id="42309158"/>
<dbReference type="SUPFAM" id="SSF46557">
    <property type="entry name" value="GreA transcript cleavage protein, N-terminal domain"/>
    <property type="match status" value="1"/>
</dbReference>
<organism evidence="1 3">
    <name type="scientific">Aneurinibacillus migulanus</name>
    <name type="common">Bacillus migulanus</name>
    <dbReference type="NCBI Taxonomy" id="47500"/>
    <lineage>
        <taxon>Bacteria</taxon>
        <taxon>Bacillati</taxon>
        <taxon>Bacillota</taxon>
        <taxon>Bacilli</taxon>
        <taxon>Bacillales</taxon>
        <taxon>Paenibacillaceae</taxon>
        <taxon>Aneurinibacillus group</taxon>
        <taxon>Aneurinibacillus</taxon>
    </lineage>
</organism>